<evidence type="ECO:0000256" key="1">
    <source>
        <dbReference type="SAM" id="MobiDB-lite"/>
    </source>
</evidence>
<accession>A0AAD9A0I9</accession>
<keyword evidence="3" id="KW-1185">Reference proteome</keyword>
<protein>
    <submittedName>
        <fullName evidence="2">Uncharacterized protein</fullName>
    </submittedName>
</protein>
<dbReference type="EMBL" id="JAQOWY010000842">
    <property type="protein sequence ID" value="KAK1838375.1"/>
    <property type="molecule type" value="Genomic_DNA"/>
</dbReference>
<dbReference type="AlphaFoldDB" id="A0AAD9A0I9"/>
<evidence type="ECO:0000313" key="2">
    <source>
        <dbReference type="EMBL" id="KAK1838375.1"/>
    </source>
</evidence>
<feature type="region of interest" description="Disordered" evidence="1">
    <location>
        <begin position="76"/>
        <end position="122"/>
    </location>
</feature>
<feature type="region of interest" description="Disordered" evidence="1">
    <location>
        <begin position="1"/>
        <end position="31"/>
    </location>
</feature>
<comment type="caution">
    <text evidence="2">The sequence shown here is derived from an EMBL/GenBank/DDBJ whole genome shotgun (WGS) entry which is preliminary data.</text>
</comment>
<reference evidence="2" key="1">
    <citation type="submission" date="2023-01" db="EMBL/GenBank/DDBJ databases">
        <title>Colletotrichum chrysophilum M932 genome sequence.</title>
        <authorList>
            <person name="Baroncelli R."/>
        </authorList>
    </citation>
    <scope>NUCLEOTIDE SEQUENCE</scope>
    <source>
        <strain evidence="2">M932</strain>
    </source>
</reference>
<sequence length="132" mass="14408">MPPRTIASPTRRHNQQVPSSAPAARRDRERSVMAESPIAAFNFPCDFLTFASQTPARAIPKRDLIARPSAGCISADVTSRAHHQRARPSRMAISPSRQGRPVAGVNVPRQTPSPHTGPRLQNRVHLDVPGNL</sequence>
<evidence type="ECO:0000313" key="3">
    <source>
        <dbReference type="Proteomes" id="UP001243330"/>
    </source>
</evidence>
<gene>
    <name evidence="2" type="ORF">CCHR01_18999</name>
</gene>
<dbReference type="Proteomes" id="UP001243330">
    <property type="component" value="Unassembled WGS sequence"/>
</dbReference>
<name>A0AAD9A0I9_9PEZI</name>
<proteinExistence type="predicted"/>
<organism evidence="2 3">
    <name type="scientific">Colletotrichum chrysophilum</name>
    <dbReference type="NCBI Taxonomy" id="1836956"/>
    <lineage>
        <taxon>Eukaryota</taxon>
        <taxon>Fungi</taxon>
        <taxon>Dikarya</taxon>
        <taxon>Ascomycota</taxon>
        <taxon>Pezizomycotina</taxon>
        <taxon>Sordariomycetes</taxon>
        <taxon>Hypocreomycetidae</taxon>
        <taxon>Glomerellales</taxon>
        <taxon>Glomerellaceae</taxon>
        <taxon>Colletotrichum</taxon>
        <taxon>Colletotrichum gloeosporioides species complex</taxon>
    </lineage>
</organism>